<organism evidence="2 3">
    <name type="scientific">Tulasnella calospora MUT 4182</name>
    <dbReference type="NCBI Taxonomy" id="1051891"/>
    <lineage>
        <taxon>Eukaryota</taxon>
        <taxon>Fungi</taxon>
        <taxon>Dikarya</taxon>
        <taxon>Basidiomycota</taxon>
        <taxon>Agaricomycotina</taxon>
        <taxon>Agaricomycetes</taxon>
        <taxon>Cantharellales</taxon>
        <taxon>Tulasnellaceae</taxon>
        <taxon>Tulasnella</taxon>
    </lineage>
</organism>
<dbReference type="Proteomes" id="UP000054248">
    <property type="component" value="Unassembled WGS sequence"/>
</dbReference>
<feature type="domain" description="CxC2-like cysteine cluster KDZ transposase-associated" evidence="1">
    <location>
        <begin position="58"/>
        <end position="113"/>
    </location>
</feature>
<keyword evidence="3" id="KW-1185">Reference proteome</keyword>
<sequence>MAHTSPTAFTFALQEPEYRCMDCIGGWFYCHDCIIADHSATPLHRIERWNGSYFEPAPPYAQLVLAGLIPATHSRPATAFTVQLLKHFQQMNLASKTAAHDYHKCLLQLSDAVQSHRIPSAYHQLVDVARQWRALEMLRSSGKLNAQNIARGDLAFTCPACPHPEVNIPKGWEDHPNRYGP</sequence>
<reference evidence="3" key="2">
    <citation type="submission" date="2015-01" db="EMBL/GenBank/DDBJ databases">
        <title>Evolutionary Origins and Diversification of the Mycorrhizal Mutualists.</title>
        <authorList>
            <consortium name="DOE Joint Genome Institute"/>
            <consortium name="Mycorrhizal Genomics Consortium"/>
            <person name="Kohler A."/>
            <person name="Kuo A."/>
            <person name="Nagy L.G."/>
            <person name="Floudas D."/>
            <person name="Copeland A."/>
            <person name="Barry K.W."/>
            <person name="Cichocki N."/>
            <person name="Veneault-Fourrey C."/>
            <person name="LaButti K."/>
            <person name="Lindquist E.A."/>
            <person name="Lipzen A."/>
            <person name="Lundell T."/>
            <person name="Morin E."/>
            <person name="Murat C."/>
            <person name="Riley R."/>
            <person name="Ohm R."/>
            <person name="Sun H."/>
            <person name="Tunlid A."/>
            <person name="Henrissat B."/>
            <person name="Grigoriev I.V."/>
            <person name="Hibbett D.S."/>
            <person name="Martin F."/>
        </authorList>
    </citation>
    <scope>NUCLEOTIDE SEQUENCE [LARGE SCALE GENOMIC DNA]</scope>
    <source>
        <strain evidence="3">MUT 4182</strain>
    </source>
</reference>
<dbReference type="Pfam" id="PF18803">
    <property type="entry name" value="CxC2"/>
    <property type="match status" value="1"/>
</dbReference>
<dbReference type="AlphaFoldDB" id="A0A0C3QRQ0"/>
<dbReference type="EMBL" id="KN822963">
    <property type="protein sequence ID" value="KIO31441.1"/>
    <property type="molecule type" value="Genomic_DNA"/>
</dbReference>
<dbReference type="HOGENOM" id="CLU_003703_1_0_1"/>
<name>A0A0C3QRQ0_9AGAM</name>
<accession>A0A0C3QRQ0</accession>
<evidence type="ECO:0000313" key="3">
    <source>
        <dbReference type="Proteomes" id="UP000054248"/>
    </source>
</evidence>
<dbReference type="STRING" id="1051891.A0A0C3QRQ0"/>
<dbReference type="InterPro" id="IPR041457">
    <property type="entry name" value="CxC2_KDZ-assoc"/>
</dbReference>
<protein>
    <recommendedName>
        <fullName evidence="1">CxC2-like cysteine cluster KDZ transposase-associated domain-containing protein</fullName>
    </recommendedName>
</protein>
<reference evidence="2 3" key="1">
    <citation type="submission" date="2014-04" db="EMBL/GenBank/DDBJ databases">
        <authorList>
            <consortium name="DOE Joint Genome Institute"/>
            <person name="Kuo A."/>
            <person name="Girlanda M."/>
            <person name="Perotto S."/>
            <person name="Kohler A."/>
            <person name="Nagy L.G."/>
            <person name="Floudas D."/>
            <person name="Copeland A."/>
            <person name="Barry K.W."/>
            <person name="Cichocki N."/>
            <person name="Veneault-Fourrey C."/>
            <person name="LaButti K."/>
            <person name="Lindquist E.A."/>
            <person name="Lipzen A."/>
            <person name="Lundell T."/>
            <person name="Morin E."/>
            <person name="Murat C."/>
            <person name="Sun H."/>
            <person name="Tunlid A."/>
            <person name="Henrissat B."/>
            <person name="Grigoriev I.V."/>
            <person name="Hibbett D.S."/>
            <person name="Martin F."/>
            <person name="Nordberg H.P."/>
            <person name="Cantor M.N."/>
            <person name="Hua S.X."/>
        </authorList>
    </citation>
    <scope>NUCLEOTIDE SEQUENCE [LARGE SCALE GENOMIC DNA]</scope>
    <source>
        <strain evidence="2 3">MUT 4182</strain>
    </source>
</reference>
<dbReference type="OrthoDB" id="3004525at2759"/>
<gene>
    <name evidence="2" type="ORF">M407DRAFT_68026</name>
</gene>
<evidence type="ECO:0000259" key="1">
    <source>
        <dbReference type="Pfam" id="PF18803"/>
    </source>
</evidence>
<proteinExistence type="predicted"/>
<evidence type="ECO:0000313" key="2">
    <source>
        <dbReference type="EMBL" id="KIO31441.1"/>
    </source>
</evidence>